<dbReference type="STRING" id="1132855.GCA_000384255_01261"/>
<proteinExistence type="predicted"/>
<dbReference type="EMBL" id="DNAA01000055">
    <property type="protein sequence ID" value="HBA08533.1"/>
    <property type="molecule type" value="Genomic_DNA"/>
</dbReference>
<name>A0A351R912_9PROT</name>
<evidence type="ECO:0000313" key="2">
    <source>
        <dbReference type="Proteomes" id="UP000264313"/>
    </source>
</evidence>
<gene>
    <name evidence="1" type="ORF">DCW48_02335</name>
</gene>
<sequence>MPNTINQNEINMLRTELELLMRERQALLKIAGVAAGLIAEMDSHNLPISTVEAADILATSINSLSEETLQDALDAVHAEIVS</sequence>
<comment type="caution">
    <text evidence="1">The sequence shown here is derived from an EMBL/GenBank/DDBJ whole genome shotgun (WGS) entry which is preliminary data.</text>
</comment>
<dbReference type="AlphaFoldDB" id="A0A351R912"/>
<evidence type="ECO:0000313" key="1">
    <source>
        <dbReference type="EMBL" id="HBA08533.1"/>
    </source>
</evidence>
<reference evidence="1 2" key="1">
    <citation type="journal article" date="2018" name="Nat. Biotechnol.">
        <title>A standardized bacterial taxonomy based on genome phylogeny substantially revises the tree of life.</title>
        <authorList>
            <person name="Parks D.H."/>
            <person name="Chuvochina M."/>
            <person name="Waite D.W."/>
            <person name="Rinke C."/>
            <person name="Skarshewski A."/>
            <person name="Chaumeil P.A."/>
            <person name="Hugenholtz P."/>
        </authorList>
    </citation>
    <scope>NUCLEOTIDE SEQUENCE [LARGE SCALE GENOMIC DNA]</scope>
    <source>
        <strain evidence="1">UBA9958</strain>
    </source>
</reference>
<dbReference type="Proteomes" id="UP000264313">
    <property type="component" value="Unassembled WGS sequence"/>
</dbReference>
<accession>A0A351R912</accession>
<protein>
    <submittedName>
        <fullName evidence="1">Uncharacterized protein</fullName>
    </submittedName>
</protein>
<organism evidence="1 2">
    <name type="scientific">Methylotenera mobilis</name>
    <dbReference type="NCBI Taxonomy" id="359408"/>
    <lineage>
        <taxon>Bacteria</taxon>
        <taxon>Pseudomonadati</taxon>
        <taxon>Pseudomonadota</taxon>
        <taxon>Betaproteobacteria</taxon>
        <taxon>Nitrosomonadales</taxon>
        <taxon>Methylophilaceae</taxon>
        <taxon>Methylotenera</taxon>
    </lineage>
</organism>